<evidence type="ECO:0000313" key="3">
    <source>
        <dbReference type="Proteomes" id="UP001066276"/>
    </source>
</evidence>
<dbReference type="EMBL" id="JANPWB010000005">
    <property type="protein sequence ID" value="KAJ1185297.1"/>
    <property type="molecule type" value="Genomic_DNA"/>
</dbReference>
<evidence type="ECO:0000313" key="2">
    <source>
        <dbReference type="EMBL" id="KAJ1185297.1"/>
    </source>
</evidence>
<dbReference type="AlphaFoldDB" id="A0AAV7UC81"/>
<reference evidence="2" key="1">
    <citation type="journal article" date="2022" name="bioRxiv">
        <title>Sequencing and chromosome-scale assembly of the giantPleurodeles waltlgenome.</title>
        <authorList>
            <person name="Brown T."/>
            <person name="Elewa A."/>
            <person name="Iarovenko S."/>
            <person name="Subramanian E."/>
            <person name="Araus A.J."/>
            <person name="Petzold A."/>
            <person name="Susuki M."/>
            <person name="Suzuki K.-i.T."/>
            <person name="Hayashi T."/>
            <person name="Toyoda A."/>
            <person name="Oliveira C."/>
            <person name="Osipova E."/>
            <person name="Leigh N.D."/>
            <person name="Simon A."/>
            <person name="Yun M.H."/>
        </authorList>
    </citation>
    <scope>NUCLEOTIDE SEQUENCE</scope>
    <source>
        <strain evidence="2">20211129_DDA</strain>
        <tissue evidence="2">Liver</tissue>
    </source>
</reference>
<proteinExistence type="predicted"/>
<feature type="region of interest" description="Disordered" evidence="1">
    <location>
        <begin position="1"/>
        <end position="30"/>
    </location>
</feature>
<comment type="caution">
    <text evidence="2">The sequence shown here is derived from an EMBL/GenBank/DDBJ whole genome shotgun (WGS) entry which is preliminary data.</text>
</comment>
<keyword evidence="3" id="KW-1185">Reference proteome</keyword>
<protein>
    <submittedName>
        <fullName evidence="2">Uncharacterized protein</fullName>
    </submittedName>
</protein>
<accession>A0AAV7UC81</accession>
<dbReference type="Proteomes" id="UP001066276">
    <property type="component" value="Chromosome 3_1"/>
</dbReference>
<name>A0AAV7UC81_PLEWA</name>
<evidence type="ECO:0000256" key="1">
    <source>
        <dbReference type="SAM" id="MobiDB-lite"/>
    </source>
</evidence>
<sequence length="127" mass="13560">MSNPKGMARESIASKLVHQSAGQKSSPNLRDVLESSAMVSPQTSQLSQVNTDLISAVPTASLLAQCVTSVEGSVASVPPAEEPSSEISSIERILNQILKELRDLKISHEDAHKKTNEQLGQINTSIL</sequence>
<organism evidence="2 3">
    <name type="scientific">Pleurodeles waltl</name>
    <name type="common">Iberian ribbed newt</name>
    <dbReference type="NCBI Taxonomy" id="8319"/>
    <lineage>
        <taxon>Eukaryota</taxon>
        <taxon>Metazoa</taxon>
        <taxon>Chordata</taxon>
        <taxon>Craniata</taxon>
        <taxon>Vertebrata</taxon>
        <taxon>Euteleostomi</taxon>
        <taxon>Amphibia</taxon>
        <taxon>Batrachia</taxon>
        <taxon>Caudata</taxon>
        <taxon>Salamandroidea</taxon>
        <taxon>Salamandridae</taxon>
        <taxon>Pleurodelinae</taxon>
        <taxon>Pleurodeles</taxon>
    </lineage>
</organism>
<gene>
    <name evidence="2" type="ORF">NDU88_002091</name>
</gene>